<keyword evidence="3" id="KW-0378">Hydrolase</keyword>
<reference evidence="6 7" key="1">
    <citation type="submission" date="2016-10" db="EMBL/GenBank/DDBJ databases">
        <authorList>
            <person name="de Groot N.N."/>
        </authorList>
    </citation>
    <scope>NUCLEOTIDE SEQUENCE [LARGE SCALE GENOMIC DNA]</scope>
    <source>
        <strain evidence="6 7">PYCC 4715</strain>
    </source>
</reference>
<dbReference type="PANTHER" id="PTHR46640">
    <property type="entry name" value="TRIACYLGLYCEROL LIPASE, PUTATIVE (AFU_ORTHOLOGUE AFUA_6G06510)-RELATED"/>
    <property type="match status" value="1"/>
</dbReference>
<dbReference type="GO" id="GO:0006629">
    <property type="term" value="P:lipid metabolic process"/>
    <property type="evidence" value="ECO:0007669"/>
    <property type="project" value="InterPro"/>
</dbReference>
<evidence type="ECO:0000256" key="2">
    <source>
        <dbReference type="ARBA" id="ARBA00022729"/>
    </source>
</evidence>
<organism evidence="6 7">
    <name type="scientific">Sungouiella intermedia</name>
    <dbReference type="NCBI Taxonomy" id="45354"/>
    <lineage>
        <taxon>Eukaryota</taxon>
        <taxon>Fungi</taxon>
        <taxon>Dikarya</taxon>
        <taxon>Ascomycota</taxon>
        <taxon>Saccharomycotina</taxon>
        <taxon>Pichiomycetes</taxon>
        <taxon>Metschnikowiaceae</taxon>
        <taxon>Sungouiella</taxon>
    </lineage>
</organism>
<dbReference type="PANTHER" id="PTHR46640:SF1">
    <property type="entry name" value="FUNGAL LIPASE-LIKE DOMAIN-CONTAINING PROTEIN-RELATED"/>
    <property type="match status" value="1"/>
</dbReference>
<evidence type="ECO:0000256" key="4">
    <source>
        <dbReference type="SAM" id="SignalP"/>
    </source>
</evidence>
<dbReference type="EC" id="3.1.1.3" evidence="1"/>
<keyword evidence="2 4" id="KW-0732">Signal</keyword>
<sequence length="345" mass="39559">MKPTLLLTLIGLYNWSHALGLWFKAPSYHPEPIDTTVYSNLFTYAHLIDIAYCVDKFHQIGEPFDCELACSSRFPNMTLVKQWYFDDSVAGYIATTHSNIFQYKDPSTIMSRKKKTIVVSLRGTRSLYDTIADLKVDMVSYSNLRYSLPYCGLNCKIHIGFNEYFQNTIRTIHLVLENELEDLEDYELVMLGHSMGGSVALLLALHYLDLGYGKITLVTMGQPLVGNREFTTWADYVLGSYMPVTHNTFDRIYLRVVHKGDIVTTIPKNGGLLFEHYYQFDNQIYLNVSARDTMPGPQQVVDCFSGDNSRCIAKDFQARDLISNNYYENHNTYFRRLGLCGILPV</sequence>
<dbReference type="CDD" id="cd00519">
    <property type="entry name" value="Lipase_3"/>
    <property type="match status" value="1"/>
</dbReference>
<dbReference type="SUPFAM" id="SSF53474">
    <property type="entry name" value="alpha/beta-Hydrolases"/>
    <property type="match status" value="1"/>
</dbReference>
<evidence type="ECO:0000313" key="7">
    <source>
        <dbReference type="Proteomes" id="UP000182259"/>
    </source>
</evidence>
<evidence type="ECO:0000259" key="5">
    <source>
        <dbReference type="Pfam" id="PF01764"/>
    </source>
</evidence>
<accession>A0A1L0DEY6</accession>
<evidence type="ECO:0000256" key="3">
    <source>
        <dbReference type="ARBA" id="ARBA00022801"/>
    </source>
</evidence>
<dbReference type="EMBL" id="LT635767">
    <property type="protein sequence ID" value="SGZ55092.1"/>
    <property type="molecule type" value="Genomic_DNA"/>
</dbReference>
<evidence type="ECO:0000313" key="6">
    <source>
        <dbReference type="EMBL" id="SGZ55092.1"/>
    </source>
</evidence>
<name>A0A1L0DEY6_9ASCO</name>
<feature type="domain" description="Fungal lipase-type" evidence="5">
    <location>
        <begin position="118"/>
        <end position="268"/>
    </location>
</feature>
<dbReference type="Gene3D" id="3.40.50.1820">
    <property type="entry name" value="alpha/beta hydrolase"/>
    <property type="match status" value="1"/>
</dbReference>
<feature type="signal peptide" evidence="4">
    <location>
        <begin position="1"/>
        <end position="20"/>
    </location>
</feature>
<dbReference type="Pfam" id="PF01764">
    <property type="entry name" value="Lipase_3"/>
    <property type="match status" value="1"/>
</dbReference>
<dbReference type="InterPro" id="IPR051299">
    <property type="entry name" value="AB_hydrolase_lip/est"/>
</dbReference>
<proteinExistence type="predicted"/>
<dbReference type="InterPro" id="IPR002921">
    <property type="entry name" value="Fungal_lipase-type"/>
</dbReference>
<gene>
    <name evidence="6" type="ORF">SAMEA4029009_CIC11G00000000799</name>
</gene>
<evidence type="ECO:0000256" key="1">
    <source>
        <dbReference type="ARBA" id="ARBA00013279"/>
    </source>
</evidence>
<dbReference type="AlphaFoldDB" id="A0A1L0DEY6"/>
<dbReference type="GO" id="GO:0004806">
    <property type="term" value="F:triacylglycerol lipase activity"/>
    <property type="evidence" value="ECO:0007669"/>
    <property type="project" value="UniProtKB-EC"/>
</dbReference>
<feature type="chain" id="PRO_5012543718" description="triacylglycerol lipase" evidence="4">
    <location>
        <begin position="21"/>
        <end position="345"/>
    </location>
</feature>
<protein>
    <recommendedName>
        <fullName evidence="1">triacylglycerol lipase</fullName>
        <ecNumber evidence="1">3.1.1.3</ecNumber>
    </recommendedName>
</protein>
<dbReference type="InterPro" id="IPR029058">
    <property type="entry name" value="AB_hydrolase_fold"/>
</dbReference>
<dbReference type="Proteomes" id="UP000182259">
    <property type="component" value="Chromosome IV"/>
</dbReference>